<dbReference type="Proteomes" id="UP000011014">
    <property type="component" value="Unassembled WGS sequence"/>
</dbReference>
<feature type="domain" description="Glycosyl hydrolase family 38 C-terminal" evidence="1">
    <location>
        <begin position="24"/>
        <end position="128"/>
    </location>
</feature>
<dbReference type="GO" id="GO:0006013">
    <property type="term" value="P:mannose metabolic process"/>
    <property type="evidence" value="ECO:0007669"/>
    <property type="project" value="InterPro"/>
</dbReference>
<dbReference type="EMBL" id="FN654601">
    <property type="protein sequence ID" value="CBY35215.1"/>
    <property type="molecule type" value="Genomic_DNA"/>
</dbReference>
<dbReference type="InterPro" id="IPR011013">
    <property type="entry name" value="Gal_mutarotase_sf_dom"/>
</dbReference>
<name>E4YIA4_OIKDI</name>
<dbReference type="InterPro" id="IPR011682">
    <property type="entry name" value="Glyco_hydro_38_C"/>
</dbReference>
<evidence type="ECO:0000259" key="1">
    <source>
        <dbReference type="Pfam" id="PF07748"/>
    </source>
</evidence>
<gene>
    <name evidence="2" type="ORF">GSOID_T00027020001</name>
</gene>
<dbReference type="GO" id="GO:0004559">
    <property type="term" value="F:alpha-mannosidase activity"/>
    <property type="evidence" value="ECO:0007669"/>
    <property type="project" value="InterPro"/>
</dbReference>
<dbReference type="SUPFAM" id="SSF74650">
    <property type="entry name" value="Galactose mutarotase-like"/>
    <property type="match status" value="1"/>
</dbReference>
<dbReference type="Gene3D" id="2.70.98.30">
    <property type="entry name" value="Golgi alpha-mannosidase II, domain 4"/>
    <property type="match status" value="1"/>
</dbReference>
<dbReference type="PANTHER" id="PTHR11607:SF3">
    <property type="entry name" value="LYSOSOMAL ALPHA-MANNOSIDASE"/>
    <property type="match status" value="1"/>
</dbReference>
<sequence length="130" mass="14837">MDEVQVGAERIMHKLSVIKSGISSGALLLDTFVDVRGETKYEMVMQLHTDVQNHRTLFTDMNGLTITKKVYYEKLTIQGNVYPIVSSAFIQDNQKRLTVLTQQSSGVTSQRDGEIEVWLDRTLAQDDYFF</sequence>
<reference evidence="2" key="1">
    <citation type="journal article" date="2010" name="Science">
        <title>Plasticity of animal genome architecture unmasked by rapid evolution of a pelagic tunicate.</title>
        <authorList>
            <person name="Denoeud F."/>
            <person name="Henriet S."/>
            <person name="Mungpakdee S."/>
            <person name="Aury J.M."/>
            <person name="Da Silva C."/>
            <person name="Brinkmann H."/>
            <person name="Mikhaleva J."/>
            <person name="Olsen L.C."/>
            <person name="Jubin C."/>
            <person name="Canestro C."/>
            <person name="Bouquet J.M."/>
            <person name="Danks G."/>
            <person name="Poulain J."/>
            <person name="Campsteijn C."/>
            <person name="Adamski M."/>
            <person name="Cross I."/>
            <person name="Yadetie F."/>
            <person name="Muffato M."/>
            <person name="Louis A."/>
            <person name="Butcher S."/>
            <person name="Tsagkogeorga G."/>
            <person name="Konrad A."/>
            <person name="Singh S."/>
            <person name="Jensen M.F."/>
            <person name="Cong E.H."/>
            <person name="Eikeseth-Otteraa H."/>
            <person name="Noel B."/>
            <person name="Anthouard V."/>
            <person name="Porcel B.M."/>
            <person name="Kachouri-Lafond R."/>
            <person name="Nishino A."/>
            <person name="Ugolini M."/>
            <person name="Chourrout P."/>
            <person name="Nishida H."/>
            <person name="Aasland R."/>
            <person name="Huzurbazar S."/>
            <person name="Westhof E."/>
            <person name="Delsuc F."/>
            <person name="Lehrach H."/>
            <person name="Reinhardt R."/>
            <person name="Weissenbach J."/>
            <person name="Roy S.W."/>
            <person name="Artiguenave F."/>
            <person name="Postlethwait J.H."/>
            <person name="Manak J.R."/>
            <person name="Thompson E.M."/>
            <person name="Jaillon O."/>
            <person name="Du Pasquier L."/>
            <person name="Boudinot P."/>
            <person name="Liberles D.A."/>
            <person name="Volff J.N."/>
            <person name="Philippe H."/>
            <person name="Lenhard B."/>
            <person name="Roest Crollius H."/>
            <person name="Wincker P."/>
            <person name="Chourrout D."/>
        </authorList>
    </citation>
    <scope>NUCLEOTIDE SEQUENCE [LARGE SCALE GENOMIC DNA]</scope>
</reference>
<dbReference type="PANTHER" id="PTHR11607">
    <property type="entry name" value="ALPHA-MANNOSIDASE"/>
    <property type="match status" value="1"/>
</dbReference>
<dbReference type="Pfam" id="PF07748">
    <property type="entry name" value="Glyco_hydro_38C"/>
    <property type="match status" value="1"/>
</dbReference>
<dbReference type="GO" id="GO:0030246">
    <property type="term" value="F:carbohydrate binding"/>
    <property type="evidence" value="ECO:0007669"/>
    <property type="project" value="InterPro"/>
</dbReference>
<accession>E4YIA4</accession>
<proteinExistence type="predicted"/>
<dbReference type="InterPro" id="IPR050843">
    <property type="entry name" value="Glycosyl_Hydrlase_38"/>
</dbReference>
<dbReference type="GO" id="GO:0000139">
    <property type="term" value="C:Golgi membrane"/>
    <property type="evidence" value="ECO:0007669"/>
    <property type="project" value="TreeGrafter"/>
</dbReference>
<dbReference type="GO" id="GO:0006491">
    <property type="term" value="P:N-glycan processing"/>
    <property type="evidence" value="ECO:0007669"/>
    <property type="project" value="TreeGrafter"/>
</dbReference>
<protein>
    <recommendedName>
        <fullName evidence="1">Glycosyl hydrolase family 38 C-terminal domain-containing protein</fullName>
    </recommendedName>
</protein>
<evidence type="ECO:0000313" key="2">
    <source>
        <dbReference type="EMBL" id="CBY35215.1"/>
    </source>
</evidence>
<dbReference type="AlphaFoldDB" id="E4YIA4"/>
<organism evidence="2">
    <name type="scientific">Oikopleura dioica</name>
    <name type="common">Tunicate</name>
    <dbReference type="NCBI Taxonomy" id="34765"/>
    <lineage>
        <taxon>Eukaryota</taxon>
        <taxon>Metazoa</taxon>
        <taxon>Chordata</taxon>
        <taxon>Tunicata</taxon>
        <taxon>Appendicularia</taxon>
        <taxon>Copelata</taxon>
        <taxon>Oikopleuridae</taxon>
        <taxon>Oikopleura</taxon>
    </lineage>
</organism>